<reference evidence="10 11" key="1">
    <citation type="submission" date="2024-03" db="EMBL/GenBank/DDBJ databases">
        <title>The genome assembly and annotation of the cricket Gryllus longicercus Weissman &amp; Gray.</title>
        <authorList>
            <person name="Szrajer S."/>
            <person name="Gray D."/>
            <person name="Ylla G."/>
        </authorList>
    </citation>
    <scope>NUCLEOTIDE SEQUENCE [LARGE SCALE GENOMIC DNA]</scope>
    <source>
        <strain evidence="10">DAG 2021-001</strain>
        <tissue evidence="10">Whole body minus gut</tissue>
    </source>
</reference>
<gene>
    <name evidence="10" type="ORF">R5R35_014395</name>
</gene>
<feature type="coiled-coil region" evidence="6">
    <location>
        <begin position="181"/>
        <end position="256"/>
    </location>
</feature>
<dbReference type="PANTHER" id="PTHR44029">
    <property type="entry name" value="DNAJ HOMOLOG SUBFAMILY C MEMBER 21"/>
    <property type="match status" value="1"/>
</dbReference>
<feature type="region of interest" description="Disordered" evidence="7">
    <location>
        <begin position="276"/>
        <end position="300"/>
    </location>
</feature>
<dbReference type="Pfam" id="PF00226">
    <property type="entry name" value="DnaJ"/>
    <property type="match status" value="1"/>
</dbReference>
<dbReference type="SMART" id="SM00451">
    <property type="entry name" value="ZnF_U1"/>
    <property type="match status" value="1"/>
</dbReference>
<keyword evidence="6" id="KW-0175">Coiled coil</keyword>
<dbReference type="GO" id="GO:0003676">
    <property type="term" value="F:nucleic acid binding"/>
    <property type="evidence" value="ECO:0007669"/>
    <property type="project" value="InterPro"/>
</dbReference>
<feature type="compositionally biased region" description="Basic and acidic residues" evidence="7">
    <location>
        <begin position="513"/>
        <end position="543"/>
    </location>
</feature>
<sequence>MKCHYEVLGVPRDASSEDLKKAYRTLALRWHPDKNLDNVKEAQEQFLFVQQAYEVLCDPQERAFYDKYRESIIRGCHGGDGYKDDSLDVFPYFSSACFKGYGDDDRSFYSVYREVFNKIASEDSEFIEDSDFEVPSFGNSISSYEDVVHPFYAYWQSYSTKKSYAWLDPHDIREAPNRRVLRVIEKENKKVRDKARKERNEEIRNLVAFVRKRDKRVQTYIKLLEEKASANAKKSEEKRKQQLKEKQAALKDYKESEWSKFSNVERELKEIEARMAAEFGDSEDSSEEDDDSDSLRDESKSQNMYCVACDKMFKTEKAFANHENSKKHKENVELLKNEVTMNELKVGGNNMDNGCINLDSGRDEVEDDDQDSDVEEEVEVTESKAKKKKKRKSKLVSAMVNSEDSDSNIDLTFAQSKKQRKKQQQLKQVKSQNNGMGSEQGVDASGSDTGDGDMSDIEDADDESVSLSSKKGKKPRDPGESKLPLMETGVKGENVDEGSWDDSRSRKKKQKETKKVSSSDMGKLENEQGDSAKLESKSKNVKEIRKKTKKDVDPVTTGAKEVNLCCATCNAEFPSKNKLFEHLKKSGHSVYLPKTSGLDDKNEGKRTRKQK</sequence>
<dbReference type="InterPro" id="IPR036236">
    <property type="entry name" value="Znf_C2H2_sf"/>
</dbReference>
<dbReference type="PROSITE" id="PS50157">
    <property type="entry name" value="ZINC_FINGER_C2H2_2"/>
    <property type="match status" value="1"/>
</dbReference>
<dbReference type="InterPro" id="IPR013087">
    <property type="entry name" value="Znf_C2H2_type"/>
</dbReference>
<evidence type="ECO:0000256" key="7">
    <source>
        <dbReference type="SAM" id="MobiDB-lite"/>
    </source>
</evidence>
<dbReference type="SMART" id="SM00355">
    <property type="entry name" value="ZnF_C2H2"/>
    <property type="match status" value="2"/>
</dbReference>
<dbReference type="SUPFAM" id="SSF46565">
    <property type="entry name" value="Chaperone J-domain"/>
    <property type="match status" value="1"/>
</dbReference>
<dbReference type="Pfam" id="PF12171">
    <property type="entry name" value="zf-C2H2_jaz"/>
    <property type="match status" value="1"/>
</dbReference>
<feature type="region of interest" description="Disordered" evidence="7">
    <location>
        <begin position="586"/>
        <end position="611"/>
    </location>
</feature>
<dbReference type="SMART" id="SM00271">
    <property type="entry name" value="DnaJ"/>
    <property type="match status" value="1"/>
</dbReference>
<feature type="compositionally biased region" description="Acidic residues" evidence="7">
    <location>
        <begin position="364"/>
        <end position="380"/>
    </location>
</feature>
<dbReference type="InterPro" id="IPR036869">
    <property type="entry name" value="J_dom_sf"/>
</dbReference>
<dbReference type="InterPro" id="IPR054076">
    <property type="entry name" value="ZUO1-like_ZHD"/>
</dbReference>
<keyword evidence="2 5" id="KW-0863">Zinc-finger</keyword>
<evidence type="ECO:0000259" key="8">
    <source>
        <dbReference type="PROSITE" id="PS50076"/>
    </source>
</evidence>
<feature type="compositionally biased region" description="Basic residues" evidence="7">
    <location>
        <begin position="385"/>
        <end position="394"/>
    </location>
</feature>
<dbReference type="InterPro" id="IPR022755">
    <property type="entry name" value="Znf_C2H2_jaz"/>
</dbReference>
<evidence type="ECO:0000256" key="4">
    <source>
        <dbReference type="ARBA" id="ARBA00074367"/>
    </source>
</evidence>
<evidence type="ECO:0000256" key="2">
    <source>
        <dbReference type="ARBA" id="ARBA00022771"/>
    </source>
</evidence>
<dbReference type="FunFam" id="1.10.287.110:FF:000046">
    <property type="entry name" value="dnaJ homolog subfamily C member 21"/>
    <property type="match status" value="1"/>
</dbReference>
<evidence type="ECO:0000259" key="9">
    <source>
        <dbReference type="PROSITE" id="PS50157"/>
    </source>
</evidence>
<dbReference type="AlphaFoldDB" id="A0AAN9V2D7"/>
<dbReference type="GO" id="GO:0008270">
    <property type="term" value="F:zinc ion binding"/>
    <property type="evidence" value="ECO:0007669"/>
    <property type="project" value="UniProtKB-KW"/>
</dbReference>
<evidence type="ECO:0000256" key="6">
    <source>
        <dbReference type="SAM" id="Coils"/>
    </source>
</evidence>
<dbReference type="InterPro" id="IPR003604">
    <property type="entry name" value="Matrin/U1-like-C_Znf_C2H2"/>
</dbReference>
<dbReference type="PANTHER" id="PTHR44029:SF1">
    <property type="entry name" value="DNAJ HOMOLOG SUBFAMILY C MEMBER 21"/>
    <property type="match status" value="1"/>
</dbReference>
<keyword evidence="3" id="KW-0862">Zinc</keyword>
<keyword evidence="1" id="KW-0479">Metal-binding</keyword>
<dbReference type="CDD" id="cd06257">
    <property type="entry name" value="DnaJ"/>
    <property type="match status" value="1"/>
</dbReference>
<feature type="compositionally biased region" description="Acidic residues" evidence="7">
    <location>
        <begin position="450"/>
        <end position="464"/>
    </location>
</feature>
<dbReference type="PROSITE" id="PS50076">
    <property type="entry name" value="DNAJ_2"/>
    <property type="match status" value="1"/>
</dbReference>
<dbReference type="InterPro" id="IPR051964">
    <property type="entry name" value="Chaperone_stress_response"/>
</dbReference>
<feature type="region of interest" description="Disordered" evidence="7">
    <location>
        <begin position="345"/>
        <end position="554"/>
    </location>
</feature>
<feature type="domain" description="J" evidence="8">
    <location>
        <begin position="3"/>
        <end position="69"/>
    </location>
</feature>
<evidence type="ECO:0000313" key="10">
    <source>
        <dbReference type="EMBL" id="KAK7790307.1"/>
    </source>
</evidence>
<name>A0AAN9V2D7_9ORTH</name>
<comment type="caution">
    <text evidence="10">The sequence shown here is derived from an EMBL/GenBank/DDBJ whole genome shotgun (WGS) entry which is preliminary data.</text>
</comment>
<feature type="compositionally biased region" description="Acidic residues" evidence="7">
    <location>
        <begin position="280"/>
        <end position="292"/>
    </location>
</feature>
<keyword evidence="11" id="KW-1185">Reference proteome</keyword>
<evidence type="ECO:0000256" key="3">
    <source>
        <dbReference type="ARBA" id="ARBA00022833"/>
    </source>
</evidence>
<dbReference type="SUPFAM" id="SSF57667">
    <property type="entry name" value="beta-beta-alpha zinc fingers"/>
    <property type="match status" value="1"/>
</dbReference>
<dbReference type="GO" id="GO:0005737">
    <property type="term" value="C:cytoplasm"/>
    <property type="evidence" value="ECO:0007669"/>
    <property type="project" value="TreeGrafter"/>
</dbReference>
<organism evidence="10 11">
    <name type="scientific">Gryllus longicercus</name>
    <dbReference type="NCBI Taxonomy" id="2509291"/>
    <lineage>
        <taxon>Eukaryota</taxon>
        <taxon>Metazoa</taxon>
        <taxon>Ecdysozoa</taxon>
        <taxon>Arthropoda</taxon>
        <taxon>Hexapoda</taxon>
        <taxon>Insecta</taxon>
        <taxon>Pterygota</taxon>
        <taxon>Neoptera</taxon>
        <taxon>Polyneoptera</taxon>
        <taxon>Orthoptera</taxon>
        <taxon>Ensifera</taxon>
        <taxon>Gryllidea</taxon>
        <taxon>Grylloidea</taxon>
        <taxon>Gryllidae</taxon>
        <taxon>Gryllinae</taxon>
        <taxon>Gryllus</taxon>
    </lineage>
</organism>
<protein>
    <recommendedName>
        <fullName evidence="4">DnaJ homolog subfamily C member 21</fullName>
    </recommendedName>
</protein>
<dbReference type="PRINTS" id="PR00625">
    <property type="entry name" value="JDOMAIN"/>
</dbReference>
<feature type="domain" description="C2H2-type" evidence="9">
    <location>
        <begin position="564"/>
        <end position="593"/>
    </location>
</feature>
<evidence type="ECO:0000256" key="1">
    <source>
        <dbReference type="ARBA" id="ARBA00022723"/>
    </source>
</evidence>
<dbReference type="InterPro" id="IPR001623">
    <property type="entry name" value="DnaJ_domain"/>
</dbReference>
<accession>A0AAN9V2D7</accession>
<dbReference type="Gene3D" id="1.10.287.110">
    <property type="entry name" value="DnaJ domain"/>
    <property type="match status" value="1"/>
</dbReference>
<dbReference type="PROSITE" id="PS00028">
    <property type="entry name" value="ZINC_FINGER_C2H2_1"/>
    <property type="match status" value="2"/>
</dbReference>
<proteinExistence type="predicted"/>
<evidence type="ECO:0000256" key="5">
    <source>
        <dbReference type="PROSITE-ProRule" id="PRU00042"/>
    </source>
</evidence>
<dbReference type="EMBL" id="JAZDUA010000646">
    <property type="protein sequence ID" value="KAK7790307.1"/>
    <property type="molecule type" value="Genomic_DNA"/>
</dbReference>
<dbReference type="Gene3D" id="3.30.160.60">
    <property type="entry name" value="Classic Zinc Finger"/>
    <property type="match status" value="1"/>
</dbReference>
<evidence type="ECO:0000313" key="11">
    <source>
        <dbReference type="Proteomes" id="UP001378592"/>
    </source>
</evidence>
<dbReference type="Pfam" id="PF21884">
    <property type="entry name" value="ZUO1-like_ZHD"/>
    <property type="match status" value="1"/>
</dbReference>
<dbReference type="Proteomes" id="UP001378592">
    <property type="component" value="Unassembled WGS sequence"/>
</dbReference>